<dbReference type="Proteomes" id="UP000056209">
    <property type="component" value="Unassembled WGS sequence"/>
</dbReference>
<keyword evidence="2" id="KW-1185">Reference proteome</keyword>
<sequence>MTVEPGVLPWLRDDLTRTDAHAPARLTADLHRCARELGWTLIGGLHIDPLTGVRGQSLRPATGGAEVKLLAHTDWPLLAFTDATHPGPTFAPYLNPPGLTAWWLVRGWLVPDAAWLNGTPDRADLDCLPPGTAKGARHLGWTRGDLLFRYW</sequence>
<dbReference type="EMBL" id="BCMS01000001">
    <property type="protein sequence ID" value="GAQ21759.1"/>
    <property type="molecule type" value="Genomic_DNA"/>
</dbReference>
<protein>
    <submittedName>
        <fullName evidence="1">Uncharacterized protein</fullName>
    </submittedName>
</protein>
<dbReference type="OrthoDB" id="66362at2"/>
<proteinExistence type="predicted"/>
<gene>
    <name evidence="1" type="ORF">DEIGR_101786</name>
</gene>
<evidence type="ECO:0000313" key="2">
    <source>
        <dbReference type="Proteomes" id="UP000056209"/>
    </source>
</evidence>
<reference evidence="2" key="1">
    <citation type="submission" date="2015-11" db="EMBL/GenBank/DDBJ databases">
        <title>Draft Genome Sequence of the Radioresistant Bacterium Deinococcus grandis, Isolated from Freshwater Fish in Japan.</title>
        <authorList>
            <person name="Satoh K."/>
            <person name="Onodera T."/>
            <person name="Omoso K."/>
            <person name="Takeda-Yano K."/>
            <person name="Katayama T."/>
            <person name="Oono Y."/>
            <person name="Narumi I."/>
        </authorList>
    </citation>
    <scope>NUCLEOTIDE SEQUENCE [LARGE SCALE GENOMIC DNA]</scope>
    <source>
        <strain evidence="2">ATCC 43672</strain>
    </source>
</reference>
<dbReference type="RefSeq" id="WP_058976612.1">
    <property type="nucleotide sequence ID" value="NZ_BCMS01000001.1"/>
</dbReference>
<organism evidence="1 2">
    <name type="scientific">Deinococcus grandis</name>
    <dbReference type="NCBI Taxonomy" id="57498"/>
    <lineage>
        <taxon>Bacteria</taxon>
        <taxon>Thermotogati</taxon>
        <taxon>Deinococcota</taxon>
        <taxon>Deinococci</taxon>
        <taxon>Deinococcales</taxon>
        <taxon>Deinococcaceae</taxon>
        <taxon>Deinococcus</taxon>
    </lineage>
</organism>
<evidence type="ECO:0000313" key="1">
    <source>
        <dbReference type="EMBL" id="GAQ21759.1"/>
    </source>
</evidence>
<comment type="caution">
    <text evidence="1">The sequence shown here is derived from an EMBL/GenBank/DDBJ whole genome shotgun (WGS) entry which is preliminary data.</text>
</comment>
<name>A0A100HJ77_9DEIO</name>
<dbReference type="AlphaFoldDB" id="A0A100HJ77"/>
<accession>A0A100HJ77</accession>